<protein>
    <submittedName>
        <fullName evidence="1">Uncharacterized protein</fullName>
    </submittedName>
</protein>
<evidence type="ECO:0000313" key="2">
    <source>
        <dbReference type="Proteomes" id="UP001049518"/>
    </source>
</evidence>
<evidence type="ECO:0000313" key="1">
    <source>
        <dbReference type="EMBL" id="QXJ20614.1"/>
    </source>
</evidence>
<sequence length="102" mass="11459">MSAQPVEPPMLPGQVHRVPRTIKGISDRLSEEQRVQFLGEVMAAELGPELENLLSGWYAEAMFGQLPDRAERRARAVEEMRKGRKISLEEIKAGRRFGKGEG</sequence>
<reference evidence="1" key="1">
    <citation type="submission" date="2020-07" db="EMBL/GenBank/DDBJ databases">
        <authorList>
            <person name="Tarantini F.S."/>
            <person name="Hong K.W."/>
            <person name="Chan K.G."/>
        </authorList>
    </citation>
    <scope>NUCLEOTIDE SEQUENCE</scope>
    <source>
        <strain evidence="1">32-07</strain>
    </source>
</reference>
<keyword evidence="2" id="KW-1185">Reference proteome</keyword>
<gene>
    <name evidence="1" type="ORF">AGRA3207_001356</name>
</gene>
<dbReference type="Proteomes" id="UP001049518">
    <property type="component" value="Chromosome"/>
</dbReference>
<organism evidence="1 2">
    <name type="scientific">Actinomadura graeca</name>
    <dbReference type="NCBI Taxonomy" id="2750812"/>
    <lineage>
        <taxon>Bacteria</taxon>
        <taxon>Bacillati</taxon>
        <taxon>Actinomycetota</taxon>
        <taxon>Actinomycetes</taxon>
        <taxon>Streptosporangiales</taxon>
        <taxon>Thermomonosporaceae</taxon>
        <taxon>Actinomadura</taxon>
    </lineage>
</organism>
<name>A0ABX8QQY4_9ACTN</name>
<dbReference type="EMBL" id="CP059572">
    <property type="protein sequence ID" value="QXJ20614.1"/>
    <property type="molecule type" value="Genomic_DNA"/>
</dbReference>
<accession>A0ABX8QQY4</accession>
<dbReference type="RefSeq" id="WP_231333698.1">
    <property type="nucleotide sequence ID" value="NZ_CP059572.1"/>
</dbReference>
<proteinExistence type="predicted"/>